<dbReference type="SUPFAM" id="SSF55729">
    <property type="entry name" value="Acyl-CoA N-acyltransferases (Nat)"/>
    <property type="match status" value="1"/>
</dbReference>
<feature type="domain" description="N-acetyltransferase" evidence="2">
    <location>
        <begin position="185"/>
        <end position="336"/>
    </location>
</feature>
<organism evidence="3 4">
    <name type="scientific">Rhodococcus olei</name>
    <dbReference type="NCBI Taxonomy" id="2161675"/>
    <lineage>
        <taxon>Bacteria</taxon>
        <taxon>Bacillati</taxon>
        <taxon>Actinomycetota</taxon>
        <taxon>Actinomycetes</taxon>
        <taxon>Mycobacteriales</taxon>
        <taxon>Nocardiaceae</taxon>
        <taxon>Rhodococcus</taxon>
    </lineage>
</organism>
<name>A0ABP8PJW4_9NOCA</name>
<dbReference type="RefSeq" id="WP_345350559.1">
    <property type="nucleotide sequence ID" value="NZ_BAABFB010000066.1"/>
</dbReference>
<dbReference type="PANTHER" id="PTHR43072">
    <property type="entry name" value="N-ACETYLTRANSFERASE"/>
    <property type="match status" value="1"/>
</dbReference>
<dbReference type="EMBL" id="BAABFB010000066">
    <property type="protein sequence ID" value="GAA4487131.1"/>
    <property type="molecule type" value="Genomic_DNA"/>
</dbReference>
<protein>
    <submittedName>
        <fullName evidence="3">GNAT family N-acetyltransferase</fullName>
    </submittedName>
</protein>
<evidence type="ECO:0000313" key="3">
    <source>
        <dbReference type="EMBL" id="GAA4487131.1"/>
    </source>
</evidence>
<dbReference type="InterPro" id="IPR056935">
    <property type="entry name" value="Rv0428c-like_C"/>
</dbReference>
<evidence type="ECO:0000259" key="2">
    <source>
        <dbReference type="PROSITE" id="PS51186"/>
    </source>
</evidence>
<dbReference type="Pfam" id="PF24553">
    <property type="entry name" value="Rv0428c_C"/>
    <property type="match status" value="1"/>
</dbReference>
<proteinExistence type="predicted"/>
<dbReference type="CDD" id="cd04301">
    <property type="entry name" value="NAT_SF"/>
    <property type="match status" value="1"/>
</dbReference>
<dbReference type="InterPro" id="IPR000182">
    <property type="entry name" value="GNAT_dom"/>
</dbReference>
<feature type="compositionally biased region" description="Basic and acidic residues" evidence="1">
    <location>
        <begin position="14"/>
        <end position="25"/>
    </location>
</feature>
<comment type="caution">
    <text evidence="3">The sequence shown here is derived from an EMBL/GenBank/DDBJ whole genome shotgun (WGS) entry which is preliminary data.</text>
</comment>
<dbReference type="Pfam" id="PF24551">
    <property type="entry name" value="SH3_Rv0428c"/>
    <property type="match status" value="1"/>
</dbReference>
<dbReference type="InterPro" id="IPR056934">
    <property type="entry name" value="SH3_Rv0428c"/>
</dbReference>
<dbReference type="PROSITE" id="PS51186">
    <property type="entry name" value="GNAT"/>
    <property type="match status" value="1"/>
</dbReference>
<dbReference type="PANTHER" id="PTHR43072:SF60">
    <property type="entry name" value="L-2,4-DIAMINOBUTYRIC ACID ACETYLTRANSFERASE"/>
    <property type="match status" value="1"/>
</dbReference>
<gene>
    <name evidence="3" type="ORF">GCM10023094_45020</name>
</gene>
<feature type="region of interest" description="Disordered" evidence="1">
    <location>
        <begin position="1"/>
        <end position="25"/>
    </location>
</feature>
<evidence type="ECO:0000256" key="1">
    <source>
        <dbReference type="SAM" id="MobiDB-lite"/>
    </source>
</evidence>
<accession>A0ABP8PJW4</accession>
<dbReference type="InterPro" id="IPR016181">
    <property type="entry name" value="Acyl_CoA_acyltransferase"/>
</dbReference>
<reference evidence="4" key="1">
    <citation type="journal article" date="2019" name="Int. J. Syst. Evol. Microbiol.">
        <title>The Global Catalogue of Microorganisms (GCM) 10K type strain sequencing project: providing services to taxonomists for standard genome sequencing and annotation.</title>
        <authorList>
            <consortium name="The Broad Institute Genomics Platform"/>
            <consortium name="The Broad Institute Genome Sequencing Center for Infectious Disease"/>
            <person name="Wu L."/>
            <person name="Ma J."/>
        </authorList>
    </citation>
    <scope>NUCLEOTIDE SEQUENCE [LARGE SCALE GENOMIC DNA]</scope>
    <source>
        <strain evidence="4">JCM 32206</strain>
    </source>
</reference>
<sequence>MTDTPDGEGRHRRVATDPDRTEPRLGNRVVLRYKLPPGYPQPLTDIIGELVALTPAVVVHAPDGRVVQVSPDQVVALKAIGARPVATREIRALELAAADGWPGTEQAWIDGWLARHGGGFTRRANAAAPLGQAHRIGDLNSGDTLDRLRAWYAERGQPLTLLLPDRLGSPPDGWTVSADVQVLAADIANLTLPAGESLVSVTGEVGPHWLPLYHYRGAELPAPAPDVLSAVRDGELGFGALGSPDTELLAITRAAITEAPDGRRWVGLAAVEVAPEHRRRGLGLLICAEMIRWGRDHGATHAYVQVEAGNAAAIALYRTLGMVDHHRYRYATAPEH</sequence>
<dbReference type="Gene3D" id="3.40.630.30">
    <property type="match status" value="1"/>
</dbReference>
<dbReference type="Proteomes" id="UP001501183">
    <property type="component" value="Unassembled WGS sequence"/>
</dbReference>
<evidence type="ECO:0000313" key="4">
    <source>
        <dbReference type="Proteomes" id="UP001501183"/>
    </source>
</evidence>
<keyword evidence="4" id="KW-1185">Reference proteome</keyword>